<name>A0A401GZ31_9APHY</name>
<dbReference type="Pfam" id="PF13193">
    <property type="entry name" value="AMP-binding_C"/>
    <property type="match status" value="1"/>
</dbReference>
<reference evidence="2 3" key="1">
    <citation type="journal article" date="2018" name="Sci. Rep.">
        <title>Genome sequence of the cauliflower mushroom Sparassis crispa (Hanabiratake) and its association with beneficial usage.</title>
        <authorList>
            <person name="Kiyama R."/>
            <person name="Furutani Y."/>
            <person name="Kawaguchi K."/>
            <person name="Nakanishi T."/>
        </authorList>
    </citation>
    <scope>NUCLEOTIDE SEQUENCE [LARGE SCALE GENOMIC DNA]</scope>
</reference>
<dbReference type="Proteomes" id="UP000287166">
    <property type="component" value="Unassembled WGS sequence"/>
</dbReference>
<feature type="domain" description="AMP-binding enzyme C-terminal" evidence="1">
    <location>
        <begin position="40"/>
        <end position="121"/>
    </location>
</feature>
<sequence length="144" mass="15709">MSGERPEDPHLAHDVHCICIVVARIKDIIIRGGENLFPVQIENVLSAHSAIREAAVIAVPDARFGEVVGTWIVREPQSTMSKAEVRKVVSTGMNPQNAPAWVWFLGEEGVAGEIPKTASGKVMKHVLREWSRDLAKKGVGRVVA</sequence>
<dbReference type="AlphaFoldDB" id="A0A401GZ31"/>
<protein>
    <recommendedName>
        <fullName evidence="1">AMP-binding enzyme C-terminal domain-containing protein</fullName>
    </recommendedName>
</protein>
<proteinExistence type="predicted"/>
<dbReference type="OrthoDB" id="10253115at2759"/>
<evidence type="ECO:0000313" key="3">
    <source>
        <dbReference type="Proteomes" id="UP000287166"/>
    </source>
</evidence>
<comment type="caution">
    <text evidence="2">The sequence shown here is derived from an EMBL/GenBank/DDBJ whole genome shotgun (WGS) entry which is preliminary data.</text>
</comment>
<dbReference type="GO" id="GO:0006631">
    <property type="term" value="P:fatty acid metabolic process"/>
    <property type="evidence" value="ECO:0007669"/>
    <property type="project" value="TreeGrafter"/>
</dbReference>
<gene>
    <name evidence="2" type="ORF">SCP_1100990</name>
</gene>
<dbReference type="InterPro" id="IPR025110">
    <property type="entry name" value="AMP-bd_C"/>
</dbReference>
<dbReference type="EMBL" id="BFAD01000011">
    <property type="protein sequence ID" value="GBE87423.1"/>
    <property type="molecule type" value="Genomic_DNA"/>
</dbReference>
<dbReference type="PANTHER" id="PTHR43201">
    <property type="entry name" value="ACYL-COA SYNTHETASE"/>
    <property type="match status" value="1"/>
</dbReference>
<evidence type="ECO:0000259" key="1">
    <source>
        <dbReference type="Pfam" id="PF13193"/>
    </source>
</evidence>
<organism evidence="2 3">
    <name type="scientific">Sparassis crispa</name>
    <dbReference type="NCBI Taxonomy" id="139825"/>
    <lineage>
        <taxon>Eukaryota</taxon>
        <taxon>Fungi</taxon>
        <taxon>Dikarya</taxon>
        <taxon>Basidiomycota</taxon>
        <taxon>Agaricomycotina</taxon>
        <taxon>Agaricomycetes</taxon>
        <taxon>Polyporales</taxon>
        <taxon>Sparassidaceae</taxon>
        <taxon>Sparassis</taxon>
    </lineage>
</organism>
<dbReference type="Gene3D" id="3.30.300.30">
    <property type="match status" value="1"/>
</dbReference>
<dbReference type="GeneID" id="38784340"/>
<dbReference type="SUPFAM" id="SSF56801">
    <property type="entry name" value="Acetyl-CoA synthetase-like"/>
    <property type="match status" value="1"/>
</dbReference>
<dbReference type="RefSeq" id="XP_027618336.1">
    <property type="nucleotide sequence ID" value="XM_027762535.1"/>
</dbReference>
<dbReference type="PANTHER" id="PTHR43201:SF30">
    <property type="entry name" value="AMP-DEPENDENT SYNTHETASE_LIGASE DOMAIN-CONTAINING PROTEIN"/>
    <property type="match status" value="1"/>
</dbReference>
<keyword evidence="3" id="KW-1185">Reference proteome</keyword>
<dbReference type="InParanoid" id="A0A401GZ31"/>
<accession>A0A401GZ31</accession>
<dbReference type="GO" id="GO:0031956">
    <property type="term" value="F:medium-chain fatty acid-CoA ligase activity"/>
    <property type="evidence" value="ECO:0007669"/>
    <property type="project" value="TreeGrafter"/>
</dbReference>
<dbReference type="InterPro" id="IPR045851">
    <property type="entry name" value="AMP-bd_C_sf"/>
</dbReference>
<dbReference type="STRING" id="139825.A0A401GZ31"/>
<evidence type="ECO:0000313" key="2">
    <source>
        <dbReference type="EMBL" id="GBE87423.1"/>
    </source>
</evidence>